<feature type="signal peptide" evidence="2">
    <location>
        <begin position="1"/>
        <end position="18"/>
    </location>
</feature>
<keyword evidence="2" id="KW-0732">Signal</keyword>
<comment type="caution">
    <text evidence="3">The sequence shown here is derived from an EMBL/GenBank/DDBJ whole genome shotgun (WGS) entry which is preliminary data.</text>
</comment>
<evidence type="ECO:0008006" key="5">
    <source>
        <dbReference type="Google" id="ProtNLM"/>
    </source>
</evidence>
<accession>A0A2T5J112</accession>
<reference evidence="3 4" key="1">
    <citation type="submission" date="2018-04" db="EMBL/GenBank/DDBJ databases">
        <title>Genomic Encyclopedia of Archaeal and Bacterial Type Strains, Phase II (KMG-II): from individual species to whole genera.</title>
        <authorList>
            <person name="Goeker M."/>
        </authorList>
    </citation>
    <scope>NUCLEOTIDE SEQUENCE [LARGE SCALE GENOMIC DNA]</scope>
    <source>
        <strain evidence="3 4">DSM 5822</strain>
    </source>
</reference>
<dbReference type="OrthoDB" id="8596181at2"/>
<name>A0A2T5J112_9GAMM</name>
<dbReference type="Proteomes" id="UP000244223">
    <property type="component" value="Unassembled WGS sequence"/>
</dbReference>
<dbReference type="AlphaFoldDB" id="A0A2T5J112"/>
<proteinExistence type="predicted"/>
<gene>
    <name evidence="3" type="ORF">C8N29_10417</name>
</gene>
<feature type="region of interest" description="Disordered" evidence="1">
    <location>
        <begin position="78"/>
        <end position="99"/>
    </location>
</feature>
<organism evidence="3 4">
    <name type="scientific">Agitococcus lubricus</name>
    <dbReference type="NCBI Taxonomy" id="1077255"/>
    <lineage>
        <taxon>Bacteria</taxon>
        <taxon>Pseudomonadati</taxon>
        <taxon>Pseudomonadota</taxon>
        <taxon>Gammaproteobacteria</taxon>
        <taxon>Moraxellales</taxon>
        <taxon>Moraxellaceae</taxon>
        <taxon>Agitococcus</taxon>
    </lineage>
</organism>
<evidence type="ECO:0000313" key="3">
    <source>
        <dbReference type="EMBL" id="PTQ89979.1"/>
    </source>
</evidence>
<feature type="chain" id="PRO_5030815144" description="DUF333 domain-containing protein" evidence="2">
    <location>
        <begin position="19"/>
        <end position="99"/>
    </location>
</feature>
<evidence type="ECO:0000256" key="1">
    <source>
        <dbReference type="SAM" id="MobiDB-lite"/>
    </source>
</evidence>
<sequence length="99" mass="10269">MSKLYVAILCCISASVMAQNLPPPIGGNNGRMGEPPPGPPKAFFEACKNKKEGDTVTLQNGQGQRVVGQCRMVWVPSQAMGGQGGQAPTGGNPPPRSGY</sequence>
<dbReference type="RefSeq" id="WP_107864986.1">
    <property type="nucleotide sequence ID" value="NZ_QAON01000004.1"/>
</dbReference>
<evidence type="ECO:0000256" key="2">
    <source>
        <dbReference type="SAM" id="SignalP"/>
    </source>
</evidence>
<dbReference type="EMBL" id="QAON01000004">
    <property type="protein sequence ID" value="PTQ89979.1"/>
    <property type="molecule type" value="Genomic_DNA"/>
</dbReference>
<evidence type="ECO:0000313" key="4">
    <source>
        <dbReference type="Proteomes" id="UP000244223"/>
    </source>
</evidence>
<keyword evidence="4" id="KW-1185">Reference proteome</keyword>
<protein>
    <recommendedName>
        <fullName evidence="5">DUF333 domain-containing protein</fullName>
    </recommendedName>
</protein>